<gene>
    <name evidence="1" type="ORF">UU42_C0006G0029</name>
</gene>
<protein>
    <recommendedName>
        <fullName evidence="3">DUF2283 domain-containing protein</fullName>
    </recommendedName>
</protein>
<dbReference type="Proteomes" id="UP000034676">
    <property type="component" value="Unassembled WGS sequence"/>
</dbReference>
<name>A0A0G0X5Q7_9BACT</name>
<comment type="caution">
    <text evidence="1">The sequence shown here is derived from an EMBL/GenBank/DDBJ whole genome shotgun (WGS) entry which is preliminary data.</text>
</comment>
<evidence type="ECO:0000313" key="2">
    <source>
        <dbReference type="Proteomes" id="UP000034676"/>
    </source>
</evidence>
<reference evidence="1 2" key="1">
    <citation type="journal article" date="2015" name="Nature">
        <title>rRNA introns, odd ribosomes, and small enigmatic genomes across a large radiation of phyla.</title>
        <authorList>
            <person name="Brown C.T."/>
            <person name="Hug L.A."/>
            <person name="Thomas B.C."/>
            <person name="Sharon I."/>
            <person name="Castelle C.J."/>
            <person name="Singh A."/>
            <person name="Wilkins M.J."/>
            <person name="Williams K.H."/>
            <person name="Banfield J.F."/>
        </authorList>
    </citation>
    <scope>NUCLEOTIDE SEQUENCE [LARGE SCALE GENOMIC DNA]</scope>
</reference>
<dbReference type="PANTHER" id="PTHR37029:SF1">
    <property type="entry name" value="SSR1768 PROTEIN"/>
    <property type="match status" value="1"/>
</dbReference>
<evidence type="ECO:0000313" key="1">
    <source>
        <dbReference type="EMBL" id="KKR91990.1"/>
    </source>
</evidence>
<accession>A0A0G0X5Q7</accession>
<dbReference type="EMBL" id="LCAO01000006">
    <property type="protein sequence ID" value="KKR91990.1"/>
    <property type="molecule type" value="Genomic_DNA"/>
</dbReference>
<dbReference type="PATRIC" id="fig|1618555.3.peg.548"/>
<proteinExistence type="predicted"/>
<dbReference type="InterPro" id="IPR019270">
    <property type="entry name" value="DUF2283"/>
</dbReference>
<dbReference type="PANTHER" id="PTHR37029">
    <property type="entry name" value="SSR1768 PROTEIN"/>
    <property type="match status" value="1"/>
</dbReference>
<dbReference type="AlphaFoldDB" id="A0A0G0X5Q7"/>
<sequence length="68" mass="7344">MKVTYDKKADAMYIYFVPGKKSTRTEEVGEGLLVDYSGKKVIGIEILDASKVVPNPSSGKISFTTAAV</sequence>
<dbReference type="Pfam" id="PF10049">
    <property type="entry name" value="DUF2283"/>
    <property type="match status" value="1"/>
</dbReference>
<evidence type="ECO:0008006" key="3">
    <source>
        <dbReference type="Google" id="ProtNLM"/>
    </source>
</evidence>
<organism evidence="1 2">
    <name type="scientific">Candidatus Woesebacteria bacterium GW2011_GWA1_41_13b</name>
    <dbReference type="NCBI Taxonomy" id="1618555"/>
    <lineage>
        <taxon>Bacteria</taxon>
        <taxon>Candidatus Woeseibacteriota</taxon>
    </lineage>
</organism>